<feature type="chain" id="PRO_5030635045" evidence="4">
    <location>
        <begin position="23"/>
        <end position="521"/>
    </location>
</feature>
<comment type="similarity">
    <text evidence="1">Belongs to the bacterial solute-binding protein 5 family.</text>
</comment>
<keyword evidence="7" id="KW-1185">Reference proteome</keyword>
<dbReference type="Gene3D" id="3.90.76.10">
    <property type="entry name" value="Dipeptide-binding Protein, Domain 1"/>
    <property type="match status" value="1"/>
</dbReference>
<dbReference type="InterPro" id="IPR000914">
    <property type="entry name" value="SBP_5_dom"/>
</dbReference>
<name>A0A7W8JRH2_9DEIO</name>
<dbReference type="GO" id="GO:1904680">
    <property type="term" value="F:peptide transmembrane transporter activity"/>
    <property type="evidence" value="ECO:0007669"/>
    <property type="project" value="TreeGrafter"/>
</dbReference>
<dbReference type="InterPro" id="IPR039424">
    <property type="entry name" value="SBP_5"/>
</dbReference>
<evidence type="ECO:0000256" key="3">
    <source>
        <dbReference type="ARBA" id="ARBA00022729"/>
    </source>
</evidence>
<dbReference type="PANTHER" id="PTHR30290">
    <property type="entry name" value="PERIPLASMIC BINDING COMPONENT OF ABC TRANSPORTER"/>
    <property type="match status" value="1"/>
</dbReference>
<dbReference type="Proteomes" id="UP000552709">
    <property type="component" value="Unassembled WGS sequence"/>
</dbReference>
<evidence type="ECO:0000256" key="4">
    <source>
        <dbReference type="SAM" id="SignalP"/>
    </source>
</evidence>
<dbReference type="GO" id="GO:0042597">
    <property type="term" value="C:periplasmic space"/>
    <property type="evidence" value="ECO:0007669"/>
    <property type="project" value="UniProtKB-ARBA"/>
</dbReference>
<dbReference type="RefSeq" id="WP_342355674.1">
    <property type="nucleotide sequence ID" value="NZ_JACHFL010000001.1"/>
</dbReference>
<dbReference type="PANTHER" id="PTHR30290:SF9">
    <property type="entry name" value="OLIGOPEPTIDE-BINDING PROTEIN APPA"/>
    <property type="match status" value="1"/>
</dbReference>
<evidence type="ECO:0000256" key="1">
    <source>
        <dbReference type="ARBA" id="ARBA00005695"/>
    </source>
</evidence>
<dbReference type="PIRSF" id="PIRSF002741">
    <property type="entry name" value="MppA"/>
    <property type="match status" value="1"/>
</dbReference>
<sequence>MNKTNMRRWLLAGLLMAGGASAETIVFGLSGEPISLDPSVTADGNTAYVTTQIYNSLISFKPGTVELQPDLALRWTVSNDSLTWTFYLRQNVKFHDGTPLNAEAVRFNFLRWWDPSNEFGAKKPFLGWKNNLGGFKGEPGSIVKDVKVRNQYAIDIILDKPYPALGSVLADSGLFGIASPTAIKKNPGQYGTPAGLAVGTGPFILKKWTSGVNVELTRNPSYFRSGLPKSDGLLFRFVKDPSGRLNELLTGGVDIAAELLPDQLKAIQSNAKLNAVLRPALNLGYLGLNTDYKPLADVRVRTAIASALNKKAIVDSFWNGLGTTDGHLLPPPLAKNYAKSVTDYKFDPAAAKKMLADAGYPNGFTLDLWYMPVSRPYYPTPKPIAEAMAADLSAIGIKVNLKTEDWAKYLEDRQNGKFQAFMLGFVYVTDPDSAYTYLIAPGATTDINWNSPEANAALESARKLPNPAQRLPFYQKVDEILFNAAVRIPIVHSRLLVASGAGVKGWIPSPTGSEKLDTVEK</sequence>
<dbReference type="Pfam" id="PF00496">
    <property type="entry name" value="SBP_bac_5"/>
    <property type="match status" value="1"/>
</dbReference>
<proteinExistence type="inferred from homology"/>
<dbReference type="GO" id="GO:0015833">
    <property type="term" value="P:peptide transport"/>
    <property type="evidence" value="ECO:0007669"/>
    <property type="project" value="TreeGrafter"/>
</dbReference>
<comment type="caution">
    <text evidence="6">The sequence shown here is derived from an EMBL/GenBank/DDBJ whole genome shotgun (WGS) entry which is preliminary data.</text>
</comment>
<feature type="domain" description="Solute-binding protein family 5" evidence="5">
    <location>
        <begin position="66"/>
        <end position="439"/>
    </location>
</feature>
<evidence type="ECO:0000259" key="5">
    <source>
        <dbReference type="Pfam" id="PF00496"/>
    </source>
</evidence>
<reference evidence="6 7" key="1">
    <citation type="submission" date="2020-08" db="EMBL/GenBank/DDBJ databases">
        <title>Genomic Encyclopedia of Type Strains, Phase IV (KMG-IV): sequencing the most valuable type-strain genomes for metagenomic binning, comparative biology and taxonomic classification.</title>
        <authorList>
            <person name="Goeker M."/>
        </authorList>
    </citation>
    <scope>NUCLEOTIDE SEQUENCE [LARGE SCALE GENOMIC DNA]</scope>
    <source>
        <strain evidence="6 7">DSM 27939</strain>
    </source>
</reference>
<protein>
    <submittedName>
        <fullName evidence="6">Peptide/nickel transport system substrate-binding protein</fullName>
    </submittedName>
</protein>
<dbReference type="GO" id="GO:0043190">
    <property type="term" value="C:ATP-binding cassette (ABC) transporter complex"/>
    <property type="evidence" value="ECO:0007669"/>
    <property type="project" value="InterPro"/>
</dbReference>
<feature type="signal peptide" evidence="4">
    <location>
        <begin position="1"/>
        <end position="22"/>
    </location>
</feature>
<evidence type="ECO:0000256" key="2">
    <source>
        <dbReference type="ARBA" id="ARBA00022448"/>
    </source>
</evidence>
<dbReference type="EMBL" id="JACHFL010000001">
    <property type="protein sequence ID" value="MBB5361585.1"/>
    <property type="molecule type" value="Genomic_DNA"/>
</dbReference>
<dbReference type="Gene3D" id="3.10.105.10">
    <property type="entry name" value="Dipeptide-binding Protein, Domain 3"/>
    <property type="match status" value="1"/>
</dbReference>
<keyword evidence="3 4" id="KW-0732">Signal</keyword>
<dbReference type="SUPFAM" id="SSF53850">
    <property type="entry name" value="Periplasmic binding protein-like II"/>
    <property type="match status" value="1"/>
</dbReference>
<dbReference type="InterPro" id="IPR030678">
    <property type="entry name" value="Peptide/Ni-bd"/>
</dbReference>
<dbReference type="CDD" id="cd08493">
    <property type="entry name" value="PBP2_DppA_like"/>
    <property type="match status" value="1"/>
</dbReference>
<dbReference type="Gene3D" id="3.40.190.10">
    <property type="entry name" value="Periplasmic binding protein-like II"/>
    <property type="match status" value="1"/>
</dbReference>
<organism evidence="6 7">
    <name type="scientific">Deinococcus humi</name>
    <dbReference type="NCBI Taxonomy" id="662880"/>
    <lineage>
        <taxon>Bacteria</taxon>
        <taxon>Thermotogati</taxon>
        <taxon>Deinococcota</taxon>
        <taxon>Deinococci</taxon>
        <taxon>Deinococcales</taxon>
        <taxon>Deinococcaceae</taxon>
        <taxon>Deinococcus</taxon>
    </lineage>
</organism>
<evidence type="ECO:0000313" key="6">
    <source>
        <dbReference type="EMBL" id="MBB5361585.1"/>
    </source>
</evidence>
<gene>
    <name evidence="6" type="ORF">HNQ08_000656</name>
</gene>
<keyword evidence="2" id="KW-0813">Transport</keyword>
<accession>A0A7W8JRH2</accession>
<dbReference type="AlphaFoldDB" id="A0A7W8JRH2"/>
<evidence type="ECO:0000313" key="7">
    <source>
        <dbReference type="Proteomes" id="UP000552709"/>
    </source>
</evidence>